<protein>
    <submittedName>
        <fullName evidence="1">CLUMA_CG002718, isoform A</fullName>
    </submittedName>
</protein>
<sequence length="110" mass="12903">MCTDISKSQQQQKRIKISKENGRRQKVFQEIYFFISEFFSSLHTNPINRKTKKTNMMKIFFSYHFHPKLVNGDRNFVEEDFSSNMPTFHVVQTIASGECGSNDNRNQAVS</sequence>
<gene>
    <name evidence="1" type="ORF">CLUMA_CG002718</name>
</gene>
<proteinExistence type="predicted"/>
<accession>A0A1J1HR29</accession>
<name>A0A1J1HR29_9DIPT</name>
<dbReference type="AlphaFoldDB" id="A0A1J1HR29"/>
<dbReference type="EMBL" id="CVRI01000010">
    <property type="protein sequence ID" value="CRK88926.1"/>
    <property type="molecule type" value="Genomic_DNA"/>
</dbReference>
<reference evidence="1 2" key="1">
    <citation type="submission" date="2015-04" db="EMBL/GenBank/DDBJ databases">
        <authorList>
            <person name="Syromyatnikov M.Y."/>
            <person name="Popov V.N."/>
        </authorList>
    </citation>
    <scope>NUCLEOTIDE SEQUENCE [LARGE SCALE GENOMIC DNA]</scope>
</reference>
<keyword evidence="2" id="KW-1185">Reference proteome</keyword>
<organism evidence="1 2">
    <name type="scientific">Clunio marinus</name>
    <dbReference type="NCBI Taxonomy" id="568069"/>
    <lineage>
        <taxon>Eukaryota</taxon>
        <taxon>Metazoa</taxon>
        <taxon>Ecdysozoa</taxon>
        <taxon>Arthropoda</taxon>
        <taxon>Hexapoda</taxon>
        <taxon>Insecta</taxon>
        <taxon>Pterygota</taxon>
        <taxon>Neoptera</taxon>
        <taxon>Endopterygota</taxon>
        <taxon>Diptera</taxon>
        <taxon>Nematocera</taxon>
        <taxon>Chironomoidea</taxon>
        <taxon>Chironomidae</taxon>
        <taxon>Clunio</taxon>
    </lineage>
</organism>
<evidence type="ECO:0000313" key="2">
    <source>
        <dbReference type="Proteomes" id="UP000183832"/>
    </source>
</evidence>
<dbReference type="Proteomes" id="UP000183832">
    <property type="component" value="Unassembled WGS sequence"/>
</dbReference>
<evidence type="ECO:0000313" key="1">
    <source>
        <dbReference type="EMBL" id="CRK88926.1"/>
    </source>
</evidence>